<organism evidence="1 2">
    <name type="scientific">Tabrizicola piscis</name>
    <dbReference type="NCBI Taxonomy" id="2494374"/>
    <lineage>
        <taxon>Bacteria</taxon>
        <taxon>Pseudomonadati</taxon>
        <taxon>Pseudomonadota</taxon>
        <taxon>Alphaproteobacteria</taxon>
        <taxon>Rhodobacterales</taxon>
        <taxon>Paracoccaceae</taxon>
        <taxon>Tabrizicola</taxon>
    </lineage>
</organism>
<proteinExistence type="predicted"/>
<dbReference type="OrthoDB" id="6973663at2"/>
<dbReference type="InterPro" id="IPR009057">
    <property type="entry name" value="Homeodomain-like_sf"/>
</dbReference>
<name>A0A3S8UBW3_9RHOB</name>
<gene>
    <name evidence="1" type="ORF">EI545_08390</name>
</gene>
<evidence type="ECO:0000313" key="2">
    <source>
        <dbReference type="Proteomes" id="UP000282002"/>
    </source>
</evidence>
<dbReference type="AlphaFoldDB" id="A0A3S8UBW3"/>
<keyword evidence="2" id="KW-1185">Reference proteome</keyword>
<sequence>MPRTKTISDASVFATVRQMLATGGDKAVSFAKVAAATGLAAPTLVQRFGSRDGMVRAARQAAWEALEAQTADAIAKTADKGPQALLKAIGPVDAAAIAADLRDPDLAQRAAAWRATLESALSLRLGTGPKARETAALLFAVWQGQAIWDATGASGFRLKDAVKRLT</sequence>
<dbReference type="KEGG" id="taw:EI545_08390"/>
<dbReference type="Proteomes" id="UP000282002">
    <property type="component" value="Chromosome"/>
</dbReference>
<accession>A0A3S8UBW3</accession>
<dbReference type="SUPFAM" id="SSF46689">
    <property type="entry name" value="Homeodomain-like"/>
    <property type="match status" value="1"/>
</dbReference>
<dbReference type="EMBL" id="CP034328">
    <property type="protein sequence ID" value="AZL61086.1"/>
    <property type="molecule type" value="Genomic_DNA"/>
</dbReference>
<reference evidence="1 2" key="1">
    <citation type="submission" date="2018-12" db="EMBL/GenBank/DDBJ databases">
        <title>Complete genome sequencing of Tabrizicola sp. K13M18.</title>
        <authorList>
            <person name="Bae J.-W."/>
        </authorList>
    </citation>
    <scope>NUCLEOTIDE SEQUENCE [LARGE SCALE GENOMIC DNA]</scope>
    <source>
        <strain evidence="1 2">K13M18</strain>
    </source>
</reference>
<protein>
    <submittedName>
        <fullName evidence="1">TetR family transcriptional regulator</fullName>
    </submittedName>
</protein>
<evidence type="ECO:0000313" key="1">
    <source>
        <dbReference type="EMBL" id="AZL61086.1"/>
    </source>
</evidence>
<dbReference type="Gene3D" id="1.10.357.10">
    <property type="entry name" value="Tetracycline Repressor, domain 2"/>
    <property type="match status" value="1"/>
</dbReference>